<accession>A0A9P8CUR5</accession>
<feature type="compositionally biased region" description="Basic residues" evidence="1">
    <location>
        <begin position="243"/>
        <end position="262"/>
    </location>
</feature>
<feature type="compositionally biased region" description="Acidic residues" evidence="1">
    <location>
        <begin position="439"/>
        <end position="455"/>
    </location>
</feature>
<dbReference type="EMBL" id="JAIFTL010000327">
    <property type="protein sequence ID" value="KAG9320107.1"/>
    <property type="molecule type" value="Genomic_DNA"/>
</dbReference>
<feature type="region of interest" description="Disordered" evidence="1">
    <location>
        <begin position="617"/>
        <end position="735"/>
    </location>
</feature>
<sequence length="735" mass="81601">MSTSSSADKTALLVSAIQDILLAEPTGLSSRDIAHRLVLVQAPYSSSSSSSFIKRVQRILSTYNASGRTNKGNCFRYDHDCLVWTLNSSKAYDLSNVQHGLGTPPSKKMPSFQLSRNASMTTNTTTTQTPSQSSLSVISSAVGSSLTAGIMEQVSTWRTGADTDDDDEASLEIYSNPSMNRLSFPSQVSRDESYASGGSLLNGMEIMPTLHQLQFPQPDNQGLFHQGADNDIMPPPSSTTSSYRRHSMSSHHQRSAYTRNKRPSQDDYSGDQFVPTANRSSYHAMAADILSRSVRPTDGRPQGGMATTTDRANESIFGHTPPNKSNFPSSRTNTPSPRVQSALPFGQLSQTGSMRGDHPEPQHRQSANHAAPIRHSPNQFESPRLRQNRRSMDEVLDEDEPMLRETPRPVHAPSPRFTKEDPRLRDLGATLQKSLSFNGEDEYNDGEEEEEELIADLEQSRSRPGRHHPYLARARAGSSSQAYPQGRRQTFDRVFRDRKGKGRANVREDEDQETVGKTPLLLNAINTSQTNILSELQNVQRFNQEELSHFREEIYKSLQVAFTTLAEQVEGVGRAVVSAEVAQQETVKQLGQSIGSAMGDVFSKMTESIQQQILQQYQQQQQQQQYQHFHPYPSRPSSIRHSSPFPAAPSQQVGQPGSSSGGYGGHAGFAGPRHSMHGTRESGSWKRDSDQPHDHDDDDDDEEDHGRGKRRAVERPRSTSGSRKAINRPRSEFDH</sequence>
<feature type="compositionally biased region" description="Gly residues" evidence="1">
    <location>
        <begin position="659"/>
        <end position="668"/>
    </location>
</feature>
<feature type="region of interest" description="Disordered" evidence="1">
    <location>
        <begin position="290"/>
        <end position="465"/>
    </location>
</feature>
<protein>
    <submittedName>
        <fullName evidence="2">Uncharacterized protein</fullName>
    </submittedName>
</protein>
<feature type="region of interest" description="Disordered" evidence="1">
    <location>
        <begin position="215"/>
        <end position="275"/>
    </location>
</feature>
<feature type="compositionally biased region" description="Basic and acidic residues" evidence="1">
    <location>
        <begin position="678"/>
        <end position="695"/>
    </location>
</feature>
<reference evidence="2" key="1">
    <citation type="submission" date="2021-07" db="EMBL/GenBank/DDBJ databases">
        <title>Draft genome of Mortierella alpina, strain LL118, isolated from an aspen leaf litter sample.</title>
        <authorList>
            <person name="Yang S."/>
            <person name="Vinatzer B.A."/>
        </authorList>
    </citation>
    <scope>NUCLEOTIDE SEQUENCE</scope>
    <source>
        <strain evidence="2">LL118</strain>
    </source>
</reference>
<evidence type="ECO:0000313" key="2">
    <source>
        <dbReference type="EMBL" id="KAG9320107.1"/>
    </source>
</evidence>
<feature type="compositionally biased region" description="Polar residues" evidence="1">
    <location>
        <begin position="322"/>
        <end position="339"/>
    </location>
</feature>
<feature type="compositionally biased region" description="Basic and acidic residues" evidence="1">
    <location>
        <begin position="417"/>
        <end position="426"/>
    </location>
</feature>
<organism evidence="2 3">
    <name type="scientific">Mortierella alpina</name>
    <name type="common">Oleaginous fungus</name>
    <name type="synonym">Mortierella renispora</name>
    <dbReference type="NCBI Taxonomy" id="64518"/>
    <lineage>
        <taxon>Eukaryota</taxon>
        <taxon>Fungi</taxon>
        <taxon>Fungi incertae sedis</taxon>
        <taxon>Mucoromycota</taxon>
        <taxon>Mortierellomycotina</taxon>
        <taxon>Mortierellomycetes</taxon>
        <taxon>Mortierellales</taxon>
        <taxon>Mortierellaceae</taxon>
        <taxon>Mortierella</taxon>
    </lineage>
</organism>
<gene>
    <name evidence="2" type="ORF">KVV02_003099</name>
</gene>
<dbReference type="Proteomes" id="UP000717515">
    <property type="component" value="Unassembled WGS sequence"/>
</dbReference>
<proteinExistence type="predicted"/>
<feature type="compositionally biased region" description="Low complexity" evidence="1">
    <location>
        <begin position="617"/>
        <end position="658"/>
    </location>
</feature>
<name>A0A9P8CUR5_MORAP</name>
<evidence type="ECO:0000313" key="3">
    <source>
        <dbReference type="Proteomes" id="UP000717515"/>
    </source>
</evidence>
<dbReference type="AlphaFoldDB" id="A0A9P8CUR5"/>
<comment type="caution">
    <text evidence="2">The sequence shown here is derived from an EMBL/GenBank/DDBJ whole genome shotgun (WGS) entry which is preliminary data.</text>
</comment>
<evidence type="ECO:0000256" key="1">
    <source>
        <dbReference type="SAM" id="MobiDB-lite"/>
    </source>
</evidence>